<dbReference type="Gene3D" id="3.90.1200.10">
    <property type="match status" value="1"/>
</dbReference>
<sequence length="411" mass="47114">MSEKKVEEALWADKGSEVTLKSFKIQDFTNKGDNYISFVTTVIVKYTDAGCEKDVSYVVKCNPCSESSGIQNFVAASFEKEVRFYTELVPLLNSSLESIGLQQLKLAKCYAFDLTFGRENLFLNDLRKEGFSMFDRKKGLDKEHMTLVLEELGRFHAASIIAQETLGEPLEIKFDFLNTDFVEMCENSEMSFSDMLGHFISSGVSILEKVGGYSDTINWLNAIKPTACDIFRETTTQKPPFDVVCHGDCWNNNILFRYDEIGRPVDVRLLDLQMYRKASPATDLNYLMYTSLNGPDRKSNLDTYITLYHSSIVKVLKAAKTEVPFDQEGLRQEYHRKNIYGLLMGMMVLPLVVNEGEVPELSKIEKGEMEWFMNNLKEQNIENIDKYPLLRLRMLSMFDEMIEYGVISLND</sequence>
<dbReference type="Pfam" id="PF02958">
    <property type="entry name" value="EcKL"/>
    <property type="match status" value="1"/>
</dbReference>
<dbReference type="EMBL" id="JAXCGZ010007923">
    <property type="protein sequence ID" value="KAK7078254.1"/>
    <property type="molecule type" value="Genomic_DNA"/>
</dbReference>
<evidence type="ECO:0000313" key="3">
    <source>
        <dbReference type="Proteomes" id="UP001381693"/>
    </source>
</evidence>
<dbReference type="InterPro" id="IPR011009">
    <property type="entry name" value="Kinase-like_dom_sf"/>
</dbReference>
<name>A0AAN8XFK3_HALRR</name>
<accession>A0AAN8XFK3</accession>
<organism evidence="2 3">
    <name type="scientific">Halocaridina rubra</name>
    <name type="common">Hawaiian red shrimp</name>
    <dbReference type="NCBI Taxonomy" id="373956"/>
    <lineage>
        <taxon>Eukaryota</taxon>
        <taxon>Metazoa</taxon>
        <taxon>Ecdysozoa</taxon>
        <taxon>Arthropoda</taxon>
        <taxon>Crustacea</taxon>
        <taxon>Multicrustacea</taxon>
        <taxon>Malacostraca</taxon>
        <taxon>Eumalacostraca</taxon>
        <taxon>Eucarida</taxon>
        <taxon>Decapoda</taxon>
        <taxon>Pleocyemata</taxon>
        <taxon>Caridea</taxon>
        <taxon>Atyoidea</taxon>
        <taxon>Atyidae</taxon>
        <taxon>Halocaridina</taxon>
    </lineage>
</organism>
<dbReference type="InterPro" id="IPR004119">
    <property type="entry name" value="EcKL"/>
</dbReference>
<dbReference type="AlphaFoldDB" id="A0AAN8XFK3"/>
<comment type="caution">
    <text evidence="2">The sequence shown here is derived from an EMBL/GenBank/DDBJ whole genome shotgun (WGS) entry which is preliminary data.</text>
</comment>
<evidence type="ECO:0000259" key="1">
    <source>
        <dbReference type="SMART" id="SM00587"/>
    </source>
</evidence>
<dbReference type="SMART" id="SM00587">
    <property type="entry name" value="CHK"/>
    <property type="match status" value="1"/>
</dbReference>
<protein>
    <recommendedName>
        <fullName evidence="1">CHK kinase-like domain-containing protein</fullName>
    </recommendedName>
</protein>
<keyword evidence="3" id="KW-1185">Reference proteome</keyword>
<gene>
    <name evidence="2" type="ORF">SK128_027800</name>
</gene>
<dbReference type="PANTHER" id="PTHR11012">
    <property type="entry name" value="PROTEIN KINASE-LIKE DOMAIN-CONTAINING"/>
    <property type="match status" value="1"/>
</dbReference>
<dbReference type="PANTHER" id="PTHR11012:SF30">
    <property type="entry name" value="PROTEIN KINASE-LIKE DOMAIN-CONTAINING"/>
    <property type="match status" value="1"/>
</dbReference>
<reference evidence="2 3" key="1">
    <citation type="submission" date="2023-11" db="EMBL/GenBank/DDBJ databases">
        <title>Halocaridina rubra genome assembly.</title>
        <authorList>
            <person name="Smith C."/>
        </authorList>
    </citation>
    <scope>NUCLEOTIDE SEQUENCE [LARGE SCALE GENOMIC DNA]</scope>
    <source>
        <strain evidence="2">EP-1</strain>
        <tissue evidence="2">Whole</tissue>
    </source>
</reference>
<dbReference type="SUPFAM" id="SSF56112">
    <property type="entry name" value="Protein kinase-like (PK-like)"/>
    <property type="match status" value="1"/>
</dbReference>
<feature type="domain" description="CHK kinase-like" evidence="1">
    <location>
        <begin position="121"/>
        <end position="318"/>
    </location>
</feature>
<proteinExistence type="predicted"/>
<evidence type="ECO:0000313" key="2">
    <source>
        <dbReference type="EMBL" id="KAK7078254.1"/>
    </source>
</evidence>
<dbReference type="Proteomes" id="UP001381693">
    <property type="component" value="Unassembled WGS sequence"/>
</dbReference>
<dbReference type="InterPro" id="IPR015897">
    <property type="entry name" value="CHK_kinase-like"/>
</dbReference>